<dbReference type="NCBIfam" id="TIGR00688">
    <property type="entry name" value="rarD"/>
    <property type="match status" value="1"/>
</dbReference>
<evidence type="ECO:0000256" key="8">
    <source>
        <dbReference type="SAM" id="Phobius"/>
    </source>
</evidence>
<dbReference type="EMBL" id="CAKLPX010000003">
    <property type="protein sequence ID" value="CAH0992319.1"/>
    <property type="molecule type" value="Genomic_DNA"/>
</dbReference>
<evidence type="ECO:0000256" key="5">
    <source>
        <dbReference type="ARBA" id="ARBA00022692"/>
    </source>
</evidence>
<comment type="similarity">
    <text evidence="2">Belongs to the EamA transporter family.</text>
</comment>
<dbReference type="InterPro" id="IPR004626">
    <property type="entry name" value="RarD"/>
</dbReference>
<feature type="transmembrane region" description="Helical" evidence="8">
    <location>
        <begin position="39"/>
        <end position="57"/>
    </location>
</feature>
<evidence type="ECO:0000256" key="2">
    <source>
        <dbReference type="ARBA" id="ARBA00007362"/>
    </source>
</evidence>
<evidence type="ECO:0000256" key="1">
    <source>
        <dbReference type="ARBA" id="ARBA00004651"/>
    </source>
</evidence>
<feature type="transmembrane region" description="Helical" evidence="8">
    <location>
        <begin position="175"/>
        <end position="194"/>
    </location>
</feature>
<keyword evidence="5 8" id="KW-0812">Transmembrane</keyword>
<evidence type="ECO:0000256" key="6">
    <source>
        <dbReference type="ARBA" id="ARBA00022989"/>
    </source>
</evidence>
<dbReference type="Proteomes" id="UP000838100">
    <property type="component" value="Unassembled WGS sequence"/>
</dbReference>
<organism evidence="10 11">
    <name type="scientific">Sinobacterium norvegicum</name>
    <dbReference type="NCBI Taxonomy" id="1641715"/>
    <lineage>
        <taxon>Bacteria</taxon>
        <taxon>Pseudomonadati</taxon>
        <taxon>Pseudomonadota</taxon>
        <taxon>Gammaproteobacteria</taxon>
        <taxon>Cellvibrionales</taxon>
        <taxon>Spongiibacteraceae</taxon>
        <taxon>Sinobacterium</taxon>
    </lineage>
</organism>
<keyword evidence="4" id="KW-1003">Cell membrane</keyword>
<keyword evidence="11" id="KW-1185">Reference proteome</keyword>
<dbReference type="RefSeq" id="WP_237445013.1">
    <property type="nucleotide sequence ID" value="NZ_CAKLPX010000003.1"/>
</dbReference>
<feature type="domain" description="EamA" evidence="9">
    <location>
        <begin position="6"/>
        <end position="138"/>
    </location>
</feature>
<name>A0ABN8EM35_9GAMM</name>
<keyword evidence="6 8" id="KW-1133">Transmembrane helix</keyword>
<dbReference type="SUPFAM" id="SSF103481">
    <property type="entry name" value="Multidrug resistance efflux transporter EmrE"/>
    <property type="match status" value="2"/>
</dbReference>
<feature type="transmembrane region" description="Helical" evidence="8">
    <location>
        <begin position="209"/>
        <end position="227"/>
    </location>
</feature>
<dbReference type="PANTHER" id="PTHR22911:SF137">
    <property type="entry name" value="SOLUTE CARRIER FAMILY 35 MEMBER G2-RELATED"/>
    <property type="match status" value="1"/>
</dbReference>
<evidence type="ECO:0000313" key="10">
    <source>
        <dbReference type="EMBL" id="CAH0992319.1"/>
    </source>
</evidence>
<feature type="transmembrane region" description="Helical" evidence="8">
    <location>
        <begin position="7"/>
        <end position="27"/>
    </location>
</feature>
<protein>
    <submittedName>
        <fullName evidence="10">Protein RarD</fullName>
    </submittedName>
</protein>
<proteinExistence type="inferred from homology"/>
<keyword evidence="3" id="KW-0813">Transport</keyword>
<feature type="transmembrane region" description="Helical" evidence="8">
    <location>
        <begin position="148"/>
        <end position="163"/>
    </location>
</feature>
<dbReference type="InterPro" id="IPR000620">
    <property type="entry name" value="EamA_dom"/>
</dbReference>
<evidence type="ECO:0000256" key="7">
    <source>
        <dbReference type="ARBA" id="ARBA00023136"/>
    </source>
</evidence>
<comment type="subcellular location">
    <subcellularLocation>
        <location evidence="1">Cell membrane</location>
        <topology evidence="1">Multi-pass membrane protein</topology>
    </subcellularLocation>
</comment>
<comment type="caution">
    <text evidence="10">The sequence shown here is derived from an EMBL/GenBank/DDBJ whole genome shotgun (WGS) entry which is preliminary data.</text>
</comment>
<reference evidence="10" key="1">
    <citation type="submission" date="2021-12" db="EMBL/GenBank/DDBJ databases">
        <authorList>
            <person name="Rodrigo-Torres L."/>
            <person name="Arahal R. D."/>
            <person name="Lucena T."/>
        </authorList>
    </citation>
    <scope>NUCLEOTIDE SEQUENCE</scope>
    <source>
        <strain evidence="10">CECT 8267</strain>
    </source>
</reference>
<evidence type="ECO:0000256" key="4">
    <source>
        <dbReference type="ARBA" id="ARBA00022475"/>
    </source>
</evidence>
<dbReference type="PANTHER" id="PTHR22911">
    <property type="entry name" value="ACYL-MALONYL CONDENSING ENZYME-RELATED"/>
    <property type="match status" value="1"/>
</dbReference>
<dbReference type="InterPro" id="IPR037185">
    <property type="entry name" value="EmrE-like"/>
</dbReference>
<keyword evidence="7 8" id="KW-0472">Membrane</keyword>
<feature type="transmembrane region" description="Helical" evidence="8">
    <location>
        <begin position="239"/>
        <end position="259"/>
    </location>
</feature>
<evidence type="ECO:0000259" key="9">
    <source>
        <dbReference type="Pfam" id="PF00892"/>
    </source>
</evidence>
<feature type="transmembrane region" description="Helical" evidence="8">
    <location>
        <begin position="69"/>
        <end position="88"/>
    </location>
</feature>
<sequence length="296" mass="32901">MISPALLRALGAYILWGVFPLYFILVADVAPFEVLAHRVVWAMVLLLAVMAAMGKLAELWAVLCQRQEMLWLSIAAVMLSINWGTYIYAISSSQTLEASLGYFINPLVNIVLAMLFLSERVNRMQALAIGLAAVGIVIQLVFIGTLPLISLSLAFSWGIYGLIKKKISSPALTSLTAETVVMLPLALVYLWYLYQRGDLSFLLQPQYDYILPLSGLVTALPLFLFGAAAKQLTFISLSFLQYITPTMVFLIAVLYFGEALTVEKMATFSLIWLSLAIFTYDGIRGYRRSRRVITAD</sequence>
<evidence type="ECO:0000313" key="11">
    <source>
        <dbReference type="Proteomes" id="UP000838100"/>
    </source>
</evidence>
<accession>A0ABN8EM35</accession>
<feature type="transmembrane region" description="Helical" evidence="8">
    <location>
        <begin position="265"/>
        <end position="283"/>
    </location>
</feature>
<feature type="transmembrane region" description="Helical" evidence="8">
    <location>
        <begin position="100"/>
        <end position="117"/>
    </location>
</feature>
<dbReference type="Pfam" id="PF00892">
    <property type="entry name" value="EamA"/>
    <property type="match status" value="1"/>
</dbReference>
<evidence type="ECO:0000256" key="3">
    <source>
        <dbReference type="ARBA" id="ARBA00022448"/>
    </source>
</evidence>
<gene>
    <name evidence="10" type="primary">rarD_2</name>
    <name evidence="10" type="ORF">SIN8267_02438</name>
</gene>